<dbReference type="AlphaFoldDB" id="A0A3S9VTS0"/>
<evidence type="ECO:0000313" key="2">
    <source>
        <dbReference type="Proteomes" id="UP000270673"/>
    </source>
</evidence>
<gene>
    <name evidence="1" type="ORF">D8S85_10650</name>
</gene>
<keyword evidence="2" id="KW-1185">Reference proteome</keyword>
<dbReference type="KEGG" id="buy:D8S85_10650"/>
<accession>A0A3S9VTS0</accession>
<organism evidence="1 2">
    <name type="scientific">Butyricimonas faecalis</name>
    <dbReference type="NCBI Taxonomy" id="2093856"/>
    <lineage>
        <taxon>Bacteria</taxon>
        <taxon>Pseudomonadati</taxon>
        <taxon>Bacteroidota</taxon>
        <taxon>Bacteroidia</taxon>
        <taxon>Bacteroidales</taxon>
        <taxon>Odoribacteraceae</taxon>
        <taxon>Butyricimonas</taxon>
    </lineage>
</organism>
<protein>
    <submittedName>
        <fullName evidence="1">6-bladed beta-propeller</fullName>
    </submittedName>
</protein>
<evidence type="ECO:0000313" key="1">
    <source>
        <dbReference type="EMBL" id="AZS29957.1"/>
    </source>
</evidence>
<dbReference type="EMBL" id="CP032819">
    <property type="protein sequence ID" value="AZS29957.1"/>
    <property type="molecule type" value="Genomic_DNA"/>
</dbReference>
<dbReference type="Pfam" id="PF17170">
    <property type="entry name" value="DUF5128"/>
    <property type="match status" value="1"/>
</dbReference>
<name>A0A3S9VTS0_9BACT</name>
<sequence length="395" mass="44914">MINMVNMKKIVLHVFVVGVFFSCITSRTKKSWVNVMSIEKSMYEFDLQAVVEQQHGDSITLNSIAQKINFIHLQSGCSSCLTALNLILDRVEDKLIVSSLGSPVMQFDSAGNYEKKLVDIGRAKNEIQGRLYQWTFQNNQVTLCQGNKMVACNLLTGKIQGFFSKQYYYNAILLRDGNYVALPNLGPEMKDDRYLDFLDAGNEIVKSVSYMSSRNIYYQIPDSYTGRLETYGLYPSYTGDVLFKDLFNDTIYKIKDMDTIMPYICLKRGDLTPSPRDVTDEPANKGFIFIKNVAESVSYVFVNYSFQESMFSVVFEKSTGSPLIITEIGFKNATSIVNSRYFIDYVTPIGKKIKVGIVNVLGDRVYCVVRTEDALDFMPQMSEYDNPLILEVILK</sequence>
<dbReference type="Proteomes" id="UP000270673">
    <property type="component" value="Chromosome"/>
</dbReference>
<proteinExistence type="predicted"/>
<reference evidence="1 2" key="1">
    <citation type="submission" date="2018-10" db="EMBL/GenBank/DDBJ databases">
        <title>Butyricimonas faecalis sp. nov., isolated from human faeces and emended description of the genus Butyricimonas.</title>
        <authorList>
            <person name="Le Roy T."/>
            <person name="Van der Smissen P."/>
            <person name="Paquot A."/>
            <person name="Delzenne N."/>
            <person name="Muccioli G."/>
            <person name="Collet J.-F."/>
            <person name="Cani P.D."/>
        </authorList>
    </citation>
    <scope>NUCLEOTIDE SEQUENCE [LARGE SCALE GENOMIC DNA]</scope>
    <source>
        <strain evidence="1 2">H184</strain>
    </source>
</reference>